<accession>A0A5K7Z9S7</accession>
<dbReference type="KEGG" id="dwd:DSCW_06540"/>
<keyword evidence="2" id="KW-1185">Reference proteome</keyword>
<gene>
    <name evidence="1" type="ORF">DSCW_06540</name>
</gene>
<dbReference type="EMBL" id="AP021875">
    <property type="protein sequence ID" value="BBO73237.1"/>
    <property type="molecule type" value="Genomic_DNA"/>
</dbReference>
<dbReference type="Proteomes" id="UP000427769">
    <property type="component" value="Chromosome"/>
</dbReference>
<proteinExistence type="predicted"/>
<reference evidence="1 2" key="1">
    <citation type="submission" date="2019-11" db="EMBL/GenBank/DDBJ databases">
        <title>Comparative genomics of hydrocarbon-degrading Desulfosarcina strains.</title>
        <authorList>
            <person name="Watanabe M."/>
            <person name="Kojima H."/>
            <person name="Fukui M."/>
        </authorList>
    </citation>
    <scope>NUCLEOTIDE SEQUENCE [LARGE SCALE GENOMIC DNA]</scope>
    <source>
        <strain evidence="1 2">PP31</strain>
    </source>
</reference>
<evidence type="ECO:0000313" key="2">
    <source>
        <dbReference type="Proteomes" id="UP000427769"/>
    </source>
</evidence>
<sequence>MKTFFVLRHGVTKWKKKLLNKIGHRVEIDPSSLNHLSHNALPFFWCGPFITPDLTLKTTSFLQVGTADFEMFQNRFLGGIFVTSFNSIDNAF</sequence>
<evidence type="ECO:0000313" key="1">
    <source>
        <dbReference type="EMBL" id="BBO73237.1"/>
    </source>
</evidence>
<protein>
    <submittedName>
        <fullName evidence="1">Uncharacterized protein</fullName>
    </submittedName>
</protein>
<dbReference type="AlphaFoldDB" id="A0A5K7Z9S7"/>
<organism evidence="1 2">
    <name type="scientific">Desulfosarcina widdelii</name>
    <dbReference type="NCBI Taxonomy" id="947919"/>
    <lineage>
        <taxon>Bacteria</taxon>
        <taxon>Pseudomonadati</taxon>
        <taxon>Thermodesulfobacteriota</taxon>
        <taxon>Desulfobacteria</taxon>
        <taxon>Desulfobacterales</taxon>
        <taxon>Desulfosarcinaceae</taxon>
        <taxon>Desulfosarcina</taxon>
    </lineage>
</organism>
<name>A0A5K7Z9S7_9BACT</name>